<reference evidence="2" key="1">
    <citation type="journal article" date="2020" name="Nature">
        <title>Giant virus diversity and host interactions through global metagenomics.</title>
        <authorList>
            <person name="Schulz F."/>
            <person name="Roux S."/>
            <person name="Paez-Espino D."/>
            <person name="Jungbluth S."/>
            <person name="Walsh D.A."/>
            <person name="Denef V.J."/>
            <person name="McMahon K.D."/>
            <person name="Konstantinidis K.T."/>
            <person name="Eloe-Fadrosh E.A."/>
            <person name="Kyrpides N.C."/>
            <person name="Woyke T."/>
        </authorList>
    </citation>
    <scope>NUCLEOTIDE SEQUENCE</scope>
    <source>
        <strain evidence="2">GVMAG-M-3300020185-18</strain>
    </source>
</reference>
<proteinExistence type="predicted"/>
<keyword evidence="1" id="KW-0472">Membrane</keyword>
<dbReference type="AlphaFoldDB" id="A0A6C0C3H3"/>
<accession>A0A6C0C3H3</accession>
<evidence type="ECO:0000313" key="2">
    <source>
        <dbReference type="EMBL" id="QHS98651.1"/>
    </source>
</evidence>
<protein>
    <submittedName>
        <fullName evidence="2">Uncharacterized protein</fullName>
    </submittedName>
</protein>
<name>A0A6C0C3H3_9ZZZZ</name>
<keyword evidence="1" id="KW-1133">Transmembrane helix</keyword>
<organism evidence="2">
    <name type="scientific">viral metagenome</name>
    <dbReference type="NCBI Taxonomy" id="1070528"/>
    <lineage>
        <taxon>unclassified sequences</taxon>
        <taxon>metagenomes</taxon>
        <taxon>organismal metagenomes</taxon>
    </lineage>
</organism>
<sequence length="101" mass="11925">MSEQNLQISIIEIRDLSSVVININDVSSVIINIQQRVKKYNIIDNIILSKKDTIKYRLNERYDTYKDYLQDPYVLTCLCRLVCFIICIIILLIIRTNINFP</sequence>
<feature type="transmembrane region" description="Helical" evidence="1">
    <location>
        <begin position="73"/>
        <end position="94"/>
    </location>
</feature>
<keyword evidence="1" id="KW-0812">Transmembrane</keyword>
<evidence type="ECO:0000256" key="1">
    <source>
        <dbReference type="SAM" id="Phobius"/>
    </source>
</evidence>
<dbReference type="EMBL" id="MN739320">
    <property type="protein sequence ID" value="QHS98651.1"/>
    <property type="molecule type" value="Genomic_DNA"/>
</dbReference>